<dbReference type="Proteomes" id="UP000887013">
    <property type="component" value="Unassembled WGS sequence"/>
</dbReference>
<dbReference type="EMBL" id="BMAW01114168">
    <property type="protein sequence ID" value="GFT60542.1"/>
    <property type="molecule type" value="Genomic_DNA"/>
</dbReference>
<keyword evidence="2" id="KW-1185">Reference proteome</keyword>
<gene>
    <name evidence="1" type="ORF">NPIL_658961</name>
</gene>
<evidence type="ECO:0000313" key="1">
    <source>
        <dbReference type="EMBL" id="GFT60542.1"/>
    </source>
</evidence>
<evidence type="ECO:0000313" key="2">
    <source>
        <dbReference type="Proteomes" id="UP000887013"/>
    </source>
</evidence>
<sequence>MIYTAFRTFPRGGKREEDKYLINSSVPGVFWSHRRQWTFLPVQINRLGRSESYFWNAKEGGWARLTTLQCIETFFIAFVTCQISGSIVMKTEKCYIMINRVDGGLES</sequence>
<name>A0A8X6PEC6_NEPPI</name>
<protein>
    <submittedName>
        <fullName evidence="1">Uncharacterized protein</fullName>
    </submittedName>
</protein>
<dbReference type="AlphaFoldDB" id="A0A8X6PEC6"/>
<comment type="caution">
    <text evidence="1">The sequence shown here is derived from an EMBL/GenBank/DDBJ whole genome shotgun (WGS) entry which is preliminary data.</text>
</comment>
<proteinExistence type="predicted"/>
<accession>A0A8X6PEC6</accession>
<organism evidence="1 2">
    <name type="scientific">Nephila pilipes</name>
    <name type="common">Giant wood spider</name>
    <name type="synonym">Nephila maculata</name>
    <dbReference type="NCBI Taxonomy" id="299642"/>
    <lineage>
        <taxon>Eukaryota</taxon>
        <taxon>Metazoa</taxon>
        <taxon>Ecdysozoa</taxon>
        <taxon>Arthropoda</taxon>
        <taxon>Chelicerata</taxon>
        <taxon>Arachnida</taxon>
        <taxon>Araneae</taxon>
        <taxon>Araneomorphae</taxon>
        <taxon>Entelegynae</taxon>
        <taxon>Araneoidea</taxon>
        <taxon>Nephilidae</taxon>
        <taxon>Nephila</taxon>
    </lineage>
</organism>
<reference evidence="1" key="1">
    <citation type="submission" date="2020-08" db="EMBL/GenBank/DDBJ databases">
        <title>Multicomponent nature underlies the extraordinary mechanical properties of spider dragline silk.</title>
        <authorList>
            <person name="Kono N."/>
            <person name="Nakamura H."/>
            <person name="Mori M."/>
            <person name="Yoshida Y."/>
            <person name="Ohtoshi R."/>
            <person name="Malay A.D."/>
            <person name="Moran D.A.P."/>
            <person name="Tomita M."/>
            <person name="Numata K."/>
            <person name="Arakawa K."/>
        </authorList>
    </citation>
    <scope>NUCLEOTIDE SEQUENCE</scope>
</reference>